<dbReference type="SUPFAM" id="SSF51569">
    <property type="entry name" value="Aldolase"/>
    <property type="match status" value="1"/>
</dbReference>
<keyword evidence="3" id="KW-0057">Aromatic amino acid biosynthesis</keyword>
<dbReference type="InterPro" id="IPR013785">
    <property type="entry name" value="Aldolase_TIM"/>
</dbReference>
<evidence type="ECO:0000256" key="3">
    <source>
        <dbReference type="RuleBase" id="RU363071"/>
    </source>
</evidence>
<reference evidence="5 6" key="1">
    <citation type="submission" date="2024-03" db="EMBL/GenBank/DDBJ databases">
        <title>Draft genome sequence of Pseudonocardia tropica JCM 19149.</title>
        <authorList>
            <person name="Butdee W."/>
            <person name="Duangmal K."/>
        </authorList>
    </citation>
    <scope>NUCLEOTIDE SEQUENCE [LARGE SCALE GENOMIC DNA]</scope>
    <source>
        <strain evidence="5 6">JCM 19149</strain>
    </source>
</reference>
<comment type="catalytic activity">
    <reaction evidence="3">
        <text>D-erythrose 4-phosphate + phosphoenolpyruvate + H2O = 7-phospho-2-dehydro-3-deoxy-D-arabino-heptonate + phosphate</text>
        <dbReference type="Rhea" id="RHEA:14717"/>
        <dbReference type="ChEBI" id="CHEBI:15377"/>
        <dbReference type="ChEBI" id="CHEBI:16897"/>
        <dbReference type="ChEBI" id="CHEBI:43474"/>
        <dbReference type="ChEBI" id="CHEBI:58394"/>
        <dbReference type="ChEBI" id="CHEBI:58702"/>
        <dbReference type="EC" id="2.5.1.54"/>
    </reaction>
</comment>
<evidence type="ECO:0000313" key="5">
    <source>
        <dbReference type="EMBL" id="MEQ3541058.1"/>
    </source>
</evidence>
<dbReference type="Gene3D" id="3.20.20.70">
    <property type="entry name" value="Aldolase class I"/>
    <property type="match status" value="1"/>
</dbReference>
<proteinExistence type="inferred from homology"/>
<comment type="pathway">
    <text evidence="3">Metabolic intermediate biosynthesis; chorismate biosynthesis; chorismate from D-erythrose 4-phosphate and phosphoenolpyruvate: step 1/7.</text>
</comment>
<accession>A0ABV1K0C9</accession>
<evidence type="ECO:0000313" key="6">
    <source>
        <dbReference type="Proteomes" id="UP001464923"/>
    </source>
</evidence>
<comment type="similarity">
    <text evidence="1 3">Belongs to the class-II DAHP synthase family.</text>
</comment>
<protein>
    <recommendedName>
        <fullName evidence="3">Phospho-2-dehydro-3-deoxyheptonate aldolase</fullName>
        <ecNumber evidence="3">2.5.1.54</ecNumber>
    </recommendedName>
</protein>
<dbReference type="InterPro" id="IPR002480">
    <property type="entry name" value="DAHP_synth_2"/>
</dbReference>
<dbReference type="Proteomes" id="UP001464923">
    <property type="component" value="Unassembled WGS sequence"/>
</dbReference>
<dbReference type="RefSeq" id="WP_345644725.1">
    <property type="nucleotide sequence ID" value="NZ_BAABLY010000027.1"/>
</dbReference>
<dbReference type="EC" id="2.5.1.54" evidence="3"/>
<feature type="region of interest" description="Disordered" evidence="4">
    <location>
        <begin position="1"/>
        <end position="23"/>
    </location>
</feature>
<dbReference type="EMBL" id="JBEDNP010000012">
    <property type="protein sequence ID" value="MEQ3541058.1"/>
    <property type="molecule type" value="Genomic_DNA"/>
</dbReference>
<evidence type="ECO:0000256" key="1">
    <source>
        <dbReference type="ARBA" id="ARBA00008911"/>
    </source>
</evidence>
<keyword evidence="3" id="KW-0028">Amino-acid biosynthesis</keyword>
<evidence type="ECO:0000256" key="4">
    <source>
        <dbReference type="SAM" id="MobiDB-lite"/>
    </source>
</evidence>
<keyword evidence="6" id="KW-1185">Reference proteome</keyword>
<gene>
    <name evidence="5" type="ORF">WHI96_19795</name>
</gene>
<name>A0ABV1K0C9_9PSEU</name>
<evidence type="ECO:0000256" key="2">
    <source>
        <dbReference type="ARBA" id="ARBA00022679"/>
    </source>
</evidence>
<organism evidence="5 6">
    <name type="scientific">Pseudonocardia tropica</name>
    <dbReference type="NCBI Taxonomy" id="681289"/>
    <lineage>
        <taxon>Bacteria</taxon>
        <taxon>Bacillati</taxon>
        <taxon>Actinomycetota</taxon>
        <taxon>Actinomycetes</taxon>
        <taxon>Pseudonocardiales</taxon>
        <taxon>Pseudonocardiaceae</taxon>
        <taxon>Pseudonocardia</taxon>
    </lineage>
</organism>
<keyword evidence="2 3" id="KW-0808">Transferase</keyword>
<sequence length="57" mass="5874">MALRPGAAGRRRRTPDSAVRGAVAPGDLGDRYLTACDPRLNAAQAVEVAAVAAHEFG</sequence>
<dbReference type="GO" id="GO:0003849">
    <property type="term" value="F:3-deoxy-7-phosphoheptulonate synthase activity"/>
    <property type="evidence" value="ECO:0007669"/>
    <property type="project" value="UniProtKB-EC"/>
</dbReference>
<dbReference type="Pfam" id="PF01474">
    <property type="entry name" value="DAHP_synth_2"/>
    <property type="match status" value="1"/>
</dbReference>
<comment type="caution">
    <text evidence="5">The sequence shown here is derived from an EMBL/GenBank/DDBJ whole genome shotgun (WGS) entry which is preliminary data.</text>
</comment>